<name>A0AAW1VZ64_RUBAR</name>
<dbReference type="Proteomes" id="UP001457282">
    <property type="component" value="Unassembled WGS sequence"/>
</dbReference>
<accession>A0AAW1VZ64</accession>
<protein>
    <submittedName>
        <fullName evidence="1">Uncharacterized protein</fullName>
    </submittedName>
</protein>
<keyword evidence="2" id="KW-1185">Reference proteome</keyword>
<proteinExistence type="predicted"/>
<evidence type="ECO:0000313" key="1">
    <source>
        <dbReference type="EMBL" id="KAK9911785.1"/>
    </source>
</evidence>
<sequence length="91" mass="10079">MLSRGVVQGRRKRGQRATPCWACGSVAELAKEQGVDVVVMSREPGSAQQAAMALCLTNLGRVRLVVTLKFWAIERRQSCCLCNRDCELQVQ</sequence>
<dbReference type="AlphaFoldDB" id="A0AAW1VZ64"/>
<evidence type="ECO:0000313" key="2">
    <source>
        <dbReference type="Proteomes" id="UP001457282"/>
    </source>
</evidence>
<dbReference type="EMBL" id="JBEDUW010000007">
    <property type="protein sequence ID" value="KAK9911785.1"/>
    <property type="molecule type" value="Genomic_DNA"/>
</dbReference>
<gene>
    <name evidence="1" type="ORF">M0R45_035675</name>
</gene>
<comment type="caution">
    <text evidence="1">The sequence shown here is derived from an EMBL/GenBank/DDBJ whole genome shotgun (WGS) entry which is preliminary data.</text>
</comment>
<organism evidence="1 2">
    <name type="scientific">Rubus argutus</name>
    <name type="common">Southern blackberry</name>
    <dbReference type="NCBI Taxonomy" id="59490"/>
    <lineage>
        <taxon>Eukaryota</taxon>
        <taxon>Viridiplantae</taxon>
        <taxon>Streptophyta</taxon>
        <taxon>Embryophyta</taxon>
        <taxon>Tracheophyta</taxon>
        <taxon>Spermatophyta</taxon>
        <taxon>Magnoliopsida</taxon>
        <taxon>eudicotyledons</taxon>
        <taxon>Gunneridae</taxon>
        <taxon>Pentapetalae</taxon>
        <taxon>rosids</taxon>
        <taxon>fabids</taxon>
        <taxon>Rosales</taxon>
        <taxon>Rosaceae</taxon>
        <taxon>Rosoideae</taxon>
        <taxon>Rosoideae incertae sedis</taxon>
        <taxon>Rubus</taxon>
    </lineage>
</organism>
<reference evidence="1 2" key="1">
    <citation type="journal article" date="2023" name="G3 (Bethesda)">
        <title>A chromosome-length genome assembly and annotation of blackberry (Rubus argutus, cv. 'Hillquist').</title>
        <authorList>
            <person name="Bruna T."/>
            <person name="Aryal R."/>
            <person name="Dudchenko O."/>
            <person name="Sargent D.J."/>
            <person name="Mead D."/>
            <person name="Buti M."/>
            <person name="Cavallini A."/>
            <person name="Hytonen T."/>
            <person name="Andres J."/>
            <person name="Pham M."/>
            <person name="Weisz D."/>
            <person name="Mascagni F."/>
            <person name="Usai G."/>
            <person name="Natali L."/>
            <person name="Bassil N."/>
            <person name="Fernandez G.E."/>
            <person name="Lomsadze A."/>
            <person name="Armour M."/>
            <person name="Olukolu B."/>
            <person name="Poorten T."/>
            <person name="Britton C."/>
            <person name="Davik J."/>
            <person name="Ashrafi H."/>
            <person name="Aiden E.L."/>
            <person name="Borodovsky M."/>
            <person name="Worthington M."/>
        </authorList>
    </citation>
    <scope>NUCLEOTIDE SEQUENCE [LARGE SCALE GENOMIC DNA]</scope>
    <source>
        <strain evidence="1">PI 553951</strain>
    </source>
</reference>